<dbReference type="EMBL" id="JAVRRF010000002">
    <property type="protein sequence ID" value="KAK5067479.1"/>
    <property type="molecule type" value="Genomic_DNA"/>
</dbReference>
<feature type="compositionally biased region" description="Polar residues" evidence="1">
    <location>
        <begin position="145"/>
        <end position="161"/>
    </location>
</feature>
<feature type="region of interest" description="Disordered" evidence="1">
    <location>
        <begin position="514"/>
        <end position="544"/>
    </location>
</feature>
<feature type="region of interest" description="Disordered" evidence="1">
    <location>
        <begin position="127"/>
        <end position="161"/>
    </location>
</feature>
<proteinExistence type="predicted"/>
<feature type="region of interest" description="Disordered" evidence="1">
    <location>
        <begin position="86"/>
        <end position="108"/>
    </location>
</feature>
<accession>A0ABR0JND3</accession>
<evidence type="ECO:0000313" key="4">
    <source>
        <dbReference type="Proteomes" id="UP001345691"/>
    </source>
</evidence>
<organism evidence="3 4">
    <name type="scientific">Exophiala sideris</name>
    <dbReference type="NCBI Taxonomy" id="1016849"/>
    <lineage>
        <taxon>Eukaryota</taxon>
        <taxon>Fungi</taxon>
        <taxon>Dikarya</taxon>
        <taxon>Ascomycota</taxon>
        <taxon>Pezizomycotina</taxon>
        <taxon>Eurotiomycetes</taxon>
        <taxon>Chaetothyriomycetidae</taxon>
        <taxon>Chaetothyriales</taxon>
        <taxon>Herpotrichiellaceae</taxon>
        <taxon>Exophiala</taxon>
    </lineage>
</organism>
<feature type="transmembrane region" description="Helical" evidence="2">
    <location>
        <begin position="932"/>
        <end position="953"/>
    </location>
</feature>
<feature type="transmembrane region" description="Helical" evidence="2">
    <location>
        <begin position="838"/>
        <end position="859"/>
    </location>
</feature>
<gene>
    <name evidence="3" type="ORF">LTR69_001467</name>
</gene>
<sequence length="967" mass="105420">MSSSPSSVKSRPPKRTSPARTPLRERTQSQANEISARLSKDALSDQENFSIYNTTPFPTKAAHVLLPSSIKKKKSTRNFDGDVFTDSPFANETGRSNEAQRTVRGVPQPTVRLKRSVKALRDLYEAQADEASRPSTAASPPLRPSTVNSSRLRAVGSNESLSGPYAWENARKVSSDDLALLPTLPQGGRFANRSLSRTSFTSIAERFAATSSPNYRVLGVTSSPRPPVNLSSSGLDSSTADPSISTVQNSSSSPNVVRLAHTSSTEHFQDDDQSSSPNVIKLGTSSPFGPRPAAAHFATTISRRSSDSSLKRKRSDTLESRPFADRAGARNPLASSPPVDRYVPTFDAASTVSPGSRGLDSSIRQVESSFDDSSPIVRRLGVYQISSDDYSIAESHASLQAALSSSPPRIQYPVVRAPPRSQQVGLMVPKRNSRSLSRSLSAETAGPGMPSRLSAIPSEPANTRPTSVSSSVLDEIDDYLTSDELAPASMYIINEPSNQSQIRIVRDDDLDSHEAADEVSALPSSDEVYKSPTTRTSRSGSYIGSVDSSLSRLNSVRSLTNLRQNGLLSPSLRPTSSGSAVANALPLPHWAKRYYSGAYAESFQYLYASTSHVNLQNLANLSPGQRSLFAPSRPTTAKSTGSPTRRRFHQAVTDRMEALFKGKSRPRLEARKSHTLPGVGPLVSNPLRGPATAAIEARRQSYPSTHHPSMHGRSFSAPLSPVDPRAHWAGVIEINEQPLEDGPGSTYTIHQHHYRRPSYAYSVTPSESQMSVVHNPGAQFRRSWPVSPHLHHDQRLNTGSSASRGFGFPFNAKSRWTAPSIISQSGGVFSRRADLRTAQVTCFAVGFVLPLAWFVAAFLPLPKRPASYADLEKNAYSQAVIDRRQSQRYSSQPEGGLSEWEEMDVLARLRIERHAAGVAELKWQHARWWRNLNRWMCAVGLVVCVLVIVLAVVGTKRNCFNAFIKIS</sequence>
<evidence type="ECO:0008006" key="5">
    <source>
        <dbReference type="Google" id="ProtNLM"/>
    </source>
</evidence>
<feature type="compositionally biased region" description="Polar residues" evidence="1">
    <location>
        <begin position="633"/>
        <end position="643"/>
    </location>
</feature>
<keyword evidence="2" id="KW-0472">Membrane</keyword>
<feature type="compositionally biased region" description="Polar residues" evidence="1">
    <location>
        <begin position="88"/>
        <end position="100"/>
    </location>
</feature>
<reference evidence="3 4" key="1">
    <citation type="submission" date="2023-08" db="EMBL/GenBank/DDBJ databases">
        <title>Black Yeasts Isolated from many extreme environments.</title>
        <authorList>
            <person name="Coleine C."/>
            <person name="Stajich J.E."/>
            <person name="Selbmann L."/>
        </authorList>
    </citation>
    <scope>NUCLEOTIDE SEQUENCE [LARGE SCALE GENOMIC DNA]</scope>
    <source>
        <strain evidence="3 4">CCFEE 6328</strain>
    </source>
</reference>
<keyword evidence="2" id="KW-1133">Transmembrane helix</keyword>
<feature type="region of interest" description="Disordered" evidence="1">
    <location>
        <begin position="1"/>
        <end position="33"/>
    </location>
</feature>
<feature type="compositionally biased region" description="Polar residues" evidence="1">
    <location>
        <begin position="229"/>
        <end position="266"/>
    </location>
</feature>
<evidence type="ECO:0000256" key="2">
    <source>
        <dbReference type="SAM" id="Phobius"/>
    </source>
</evidence>
<keyword evidence="2" id="KW-0812">Transmembrane</keyword>
<feature type="region of interest" description="Disordered" evidence="1">
    <location>
        <begin position="428"/>
        <end position="469"/>
    </location>
</feature>
<feature type="compositionally biased region" description="Polar residues" evidence="1">
    <location>
        <begin position="274"/>
        <end position="287"/>
    </location>
</feature>
<name>A0ABR0JND3_9EURO</name>
<feature type="compositionally biased region" description="Polar residues" evidence="1">
    <location>
        <begin position="460"/>
        <end position="469"/>
    </location>
</feature>
<feature type="compositionally biased region" description="Basic and acidic residues" evidence="1">
    <location>
        <begin position="304"/>
        <end position="328"/>
    </location>
</feature>
<protein>
    <recommendedName>
        <fullName evidence="5">Serine-rich protein</fullName>
    </recommendedName>
</protein>
<dbReference type="Proteomes" id="UP001345691">
    <property type="component" value="Unassembled WGS sequence"/>
</dbReference>
<evidence type="ECO:0000313" key="3">
    <source>
        <dbReference type="EMBL" id="KAK5067479.1"/>
    </source>
</evidence>
<evidence type="ECO:0000256" key="1">
    <source>
        <dbReference type="SAM" id="MobiDB-lite"/>
    </source>
</evidence>
<feature type="compositionally biased region" description="Polar residues" evidence="1">
    <location>
        <begin position="531"/>
        <end position="542"/>
    </location>
</feature>
<feature type="compositionally biased region" description="Low complexity" evidence="1">
    <location>
        <begin position="1"/>
        <end position="10"/>
    </location>
</feature>
<keyword evidence="4" id="KW-1185">Reference proteome</keyword>
<feature type="region of interest" description="Disordered" evidence="1">
    <location>
        <begin position="626"/>
        <end position="648"/>
    </location>
</feature>
<comment type="caution">
    <text evidence="3">The sequence shown here is derived from an EMBL/GenBank/DDBJ whole genome shotgun (WGS) entry which is preliminary data.</text>
</comment>
<feature type="region of interest" description="Disordered" evidence="1">
    <location>
        <begin position="217"/>
        <end position="342"/>
    </location>
</feature>